<dbReference type="EMBL" id="SACT01000004">
    <property type="protein sequence ID" value="RVT51082.1"/>
    <property type="molecule type" value="Genomic_DNA"/>
</dbReference>
<feature type="transmembrane region" description="Helical" evidence="1">
    <location>
        <begin position="562"/>
        <end position="583"/>
    </location>
</feature>
<protein>
    <submittedName>
        <fullName evidence="3">DUF3488 domain-containing protein</fullName>
    </submittedName>
</protein>
<dbReference type="RefSeq" id="WP_128199109.1">
    <property type="nucleotide sequence ID" value="NZ_SACT01000004.1"/>
</dbReference>
<keyword evidence="1" id="KW-1133">Transmembrane helix</keyword>
<dbReference type="Gene3D" id="3.10.620.30">
    <property type="match status" value="1"/>
</dbReference>
<keyword evidence="1" id="KW-0472">Membrane</keyword>
<proteinExistence type="predicted"/>
<dbReference type="SUPFAM" id="SSF54001">
    <property type="entry name" value="Cysteine proteinases"/>
    <property type="match status" value="1"/>
</dbReference>
<keyword evidence="1" id="KW-0812">Transmembrane</keyword>
<gene>
    <name evidence="3" type="ORF">ENE75_14985</name>
</gene>
<evidence type="ECO:0000313" key="3">
    <source>
        <dbReference type="EMBL" id="RVT51082.1"/>
    </source>
</evidence>
<dbReference type="Pfam" id="PF11992">
    <property type="entry name" value="TgpA_N"/>
    <property type="match status" value="1"/>
</dbReference>
<feature type="transmembrane region" description="Helical" evidence="1">
    <location>
        <begin position="136"/>
        <end position="157"/>
    </location>
</feature>
<sequence length="673" mass="74201">MGLSLVERWRHLPRDARDTLFQLAVIGWTIAPHTAHLAPWCIALAAVILLVRARLAFSGGNLPSRWTLVAVLGLAMGLTLFTERTLLGKEAGVTMLVVLMALKTLELRARRDAMVVFLLGFFLVLTNFLYSQSPLVAAAMLVAVWGLLTALALAHMPVGLPGIATAGGVAARTTLWGLPVMLALFLLFPRIGPLWGLPGDAGGRTGLSGSLSLGGVAELANDDAIAMRVRFVDRAPPSDALYFRGPVLSVFDGRTWTRDPRPDAVPAPELLGRPLRYEVMLEPSRLAAVPLLELTDGDPSVAPQARGFDLSLRPDQQWVADRPLDARIRLEATAWTRHRHGPLQATVALRDDVALPPARNPRTLQWAAELRRQAAYREADARTLAAAVLRHIRENDYTYTLTPGVYESADAIDDFWLDRRQGFCEHFATAFVVVMRALDVPARVVTGYQGADPATVDGWFIVRQSNAHAWAEIWQAGEGWIRVDPTAAVAPERVRLGRSLVPSPGFVAGTLNNVNPALAAQLRALWERFDQRWSEWVLNYSRTRQFDLLETLGVEAPSWRDLAFVLAGLLGAVSLAGAAWALWDRHRQDPWLRLQRRVAERLAQLGVAVAAHDPPRTRAAAVRARLGTNGETLARALERLDHARYAAAGRAAVDRRWWRQFRAEAARLSQHPH</sequence>
<dbReference type="InterPro" id="IPR021878">
    <property type="entry name" value="TgpA_N"/>
</dbReference>
<dbReference type="Pfam" id="PF01841">
    <property type="entry name" value="Transglut_core"/>
    <property type="match status" value="1"/>
</dbReference>
<dbReference type="AlphaFoldDB" id="A0A3S2TLT9"/>
<dbReference type="OrthoDB" id="9804872at2"/>
<accession>A0A3S2TLT9</accession>
<feature type="domain" description="Transglutaminase-like" evidence="2">
    <location>
        <begin position="416"/>
        <end position="487"/>
    </location>
</feature>
<dbReference type="InterPro" id="IPR052901">
    <property type="entry name" value="Bact_TGase-like"/>
</dbReference>
<feature type="transmembrane region" description="Helical" evidence="1">
    <location>
        <begin position="20"/>
        <end position="51"/>
    </location>
</feature>
<comment type="caution">
    <text evidence="3">The sequence shown here is derived from an EMBL/GenBank/DDBJ whole genome shotgun (WGS) entry which is preliminary data.</text>
</comment>
<dbReference type="InterPro" id="IPR038765">
    <property type="entry name" value="Papain-like_cys_pep_sf"/>
</dbReference>
<evidence type="ECO:0000256" key="1">
    <source>
        <dbReference type="SAM" id="Phobius"/>
    </source>
</evidence>
<feature type="transmembrane region" description="Helical" evidence="1">
    <location>
        <begin position="112"/>
        <end position="130"/>
    </location>
</feature>
<evidence type="ECO:0000259" key="2">
    <source>
        <dbReference type="SMART" id="SM00460"/>
    </source>
</evidence>
<feature type="transmembrane region" description="Helical" evidence="1">
    <location>
        <begin position="169"/>
        <end position="188"/>
    </location>
</feature>
<dbReference type="PANTHER" id="PTHR42736">
    <property type="entry name" value="PROTEIN-GLUTAMINE GAMMA-GLUTAMYLTRANSFERASE"/>
    <property type="match status" value="1"/>
</dbReference>
<evidence type="ECO:0000313" key="4">
    <source>
        <dbReference type="Proteomes" id="UP000288178"/>
    </source>
</evidence>
<dbReference type="PANTHER" id="PTHR42736:SF1">
    <property type="entry name" value="PROTEIN-GLUTAMINE GAMMA-GLUTAMYLTRANSFERASE"/>
    <property type="match status" value="1"/>
</dbReference>
<name>A0A3S2TLT9_9BURK</name>
<feature type="transmembrane region" description="Helical" evidence="1">
    <location>
        <begin position="63"/>
        <end position="81"/>
    </location>
</feature>
<dbReference type="InterPro" id="IPR002931">
    <property type="entry name" value="Transglutaminase-like"/>
</dbReference>
<reference evidence="3 4" key="1">
    <citation type="submission" date="2019-01" db="EMBL/GenBank/DDBJ databases">
        <authorList>
            <person name="Chen W.-M."/>
        </authorList>
    </citation>
    <scope>NUCLEOTIDE SEQUENCE [LARGE SCALE GENOMIC DNA]</scope>
    <source>
        <strain evidence="3 4">ICH-3</strain>
    </source>
</reference>
<keyword evidence="4" id="KW-1185">Reference proteome</keyword>
<organism evidence="3 4">
    <name type="scientific">Rubrivivax albus</name>
    <dbReference type="NCBI Taxonomy" id="2499835"/>
    <lineage>
        <taxon>Bacteria</taxon>
        <taxon>Pseudomonadati</taxon>
        <taxon>Pseudomonadota</taxon>
        <taxon>Betaproteobacteria</taxon>
        <taxon>Burkholderiales</taxon>
        <taxon>Sphaerotilaceae</taxon>
        <taxon>Rubrivivax</taxon>
    </lineage>
</organism>
<dbReference type="Proteomes" id="UP000288178">
    <property type="component" value="Unassembled WGS sequence"/>
</dbReference>
<dbReference type="SMART" id="SM00460">
    <property type="entry name" value="TGc"/>
    <property type="match status" value="1"/>
</dbReference>